<evidence type="ECO:0000259" key="7">
    <source>
        <dbReference type="PROSITE" id="PS50847"/>
    </source>
</evidence>
<dbReference type="EMBL" id="JAHKKG010000019">
    <property type="protein sequence ID" value="MBU2670380.1"/>
    <property type="molecule type" value="Genomic_DNA"/>
</dbReference>
<keyword evidence="3 6" id="KW-0732">Signal</keyword>
<dbReference type="PROSITE" id="PS50847">
    <property type="entry name" value="GRAM_POS_ANCHORING"/>
    <property type="match status" value="1"/>
</dbReference>
<keyword evidence="5" id="KW-0472">Membrane</keyword>
<sequence>MPDVRRRVIVVLALTAGLLGLSAAPALAAADFAASFNAAPELVAAGYTGTYEFQGRAVGAPVDNSAVRVEFALPEGVTFVSAGTNDAGPCEAAGPTVNCSVDLPDTFTNWTYRVTVRFADDLAPGTRLPFRLTVGGAPASFTSTVVTPADLAVTAITPDEPIVPEEPLIFTLIVRNNGPAAVPAFGVSTKFVGIQYLGTKVEADRARCSEQIESVYCRVDHSLAAGAEYRLAFTVPAWPNDTRFGLPTWVEATLADYPDQTKVDATNDKVRFDVDFLRPSASPSTATPPPAAGGSLPITGSSTLPVAAAGLALLLAGAGALITGRRRARP</sequence>
<proteinExistence type="predicted"/>
<evidence type="ECO:0000256" key="4">
    <source>
        <dbReference type="ARBA" id="ARBA00023088"/>
    </source>
</evidence>
<dbReference type="PROSITE" id="PS51318">
    <property type="entry name" value="TAT"/>
    <property type="match status" value="1"/>
</dbReference>
<evidence type="ECO:0000256" key="6">
    <source>
        <dbReference type="SAM" id="SignalP"/>
    </source>
</evidence>
<dbReference type="Proteomes" id="UP001519654">
    <property type="component" value="Unassembled WGS sequence"/>
</dbReference>
<evidence type="ECO:0000256" key="1">
    <source>
        <dbReference type="ARBA" id="ARBA00022512"/>
    </source>
</evidence>
<keyword evidence="5" id="KW-0812">Transmembrane</keyword>
<keyword evidence="4" id="KW-0572">Peptidoglycan-anchor</keyword>
<evidence type="ECO:0000313" key="9">
    <source>
        <dbReference type="Proteomes" id="UP001519654"/>
    </source>
</evidence>
<keyword evidence="1" id="KW-0134">Cell wall</keyword>
<dbReference type="InterPro" id="IPR013783">
    <property type="entry name" value="Ig-like_fold"/>
</dbReference>
<evidence type="ECO:0000256" key="5">
    <source>
        <dbReference type="SAM" id="Phobius"/>
    </source>
</evidence>
<dbReference type="NCBIfam" id="TIGR01167">
    <property type="entry name" value="LPXTG_anchor"/>
    <property type="match status" value="1"/>
</dbReference>
<gene>
    <name evidence="8" type="ORF">KOI35_43450</name>
</gene>
<organism evidence="8 9">
    <name type="scientific">Paractinoplanes bogorensis</name>
    <dbReference type="NCBI Taxonomy" id="1610840"/>
    <lineage>
        <taxon>Bacteria</taxon>
        <taxon>Bacillati</taxon>
        <taxon>Actinomycetota</taxon>
        <taxon>Actinomycetes</taxon>
        <taxon>Micromonosporales</taxon>
        <taxon>Micromonosporaceae</taxon>
        <taxon>Paractinoplanes</taxon>
    </lineage>
</organism>
<comment type="caution">
    <text evidence="8">The sequence shown here is derived from an EMBL/GenBank/DDBJ whole genome shotgun (WGS) entry which is preliminary data.</text>
</comment>
<evidence type="ECO:0000256" key="2">
    <source>
        <dbReference type="ARBA" id="ARBA00022525"/>
    </source>
</evidence>
<feature type="domain" description="Gram-positive cocci surface proteins LPxTG" evidence="7">
    <location>
        <begin position="296"/>
        <end position="330"/>
    </location>
</feature>
<dbReference type="Gene3D" id="2.60.40.10">
    <property type="entry name" value="Immunoglobulins"/>
    <property type="match status" value="1"/>
</dbReference>
<dbReference type="InterPro" id="IPR019931">
    <property type="entry name" value="LPXTG_anchor"/>
</dbReference>
<dbReference type="InterPro" id="IPR006311">
    <property type="entry name" value="TAT_signal"/>
</dbReference>
<protein>
    <submittedName>
        <fullName evidence="8">LPXTG cell wall anchor domain-containing protein</fullName>
    </submittedName>
</protein>
<accession>A0ABS5Z7C0</accession>
<evidence type="ECO:0000313" key="8">
    <source>
        <dbReference type="EMBL" id="MBU2670380.1"/>
    </source>
</evidence>
<name>A0ABS5Z7C0_9ACTN</name>
<evidence type="ECO:0000256" key="3">
    <source>
        <dbReference type="ARBA" id="ARBA00022729"/>
    </source>
</evidence>
<feature type="transmembrane region" description="Helical" evidence="5">
    <location>
        <begin position="304"/>
        <end position="324"/>
    </location>
</feature>
<keyword evidence="9" id="KW-1185">Reference proteome</keyword>
<reference evidence="8 9" key="1">
    <citation type="submission" date="2021-06" db="EMBL/GenBank/DDBJ databases">
        <title>Actinoplanes lichenicola sp. nov., and Actinoplanes ovalisporus sp. nov., isolated from lichen in Thailand.</title>
        <authorList>
            <person name="Saeng-In P."/>
            <person name="Kanchanasin P."/>
            <person name="Yuki M."/>
            <person name="Kudo T."/>
            <person name="Ohkuma M."/>
            <person name="Phongsopitanun W."/>
            <person name="Tanasupawat S."/>
        </authorList>
    </citation>
    <scope>NUCLEOTIDE SEQUENCE [LARGE SCALE GENOMIC DNA]</scope>
    <source>
        <strain evidence="8 9">NBRC 110975</strain>
    </source>
</reference>
<feature type="chain" id="PRO_5046465108" evidence="6">
    <location>
        <begin position="29"/>
        <end position="330"/>
    </location>
</feature>
<feature type="signal peptide" evidence="6">
    <location>
        <begin position="1"/>
        <end position="28"/>
    </location>
</feature>
<keyword evidence="2" id="KW-0964">Secreted</keyword>
<dbReference type="RefSeq" id="WP_215795608.1">
    <property type="nucleotide sequence ID" value="NZ_JAHKKG010000019.1"/>
</dbReference>
<keyword evidence="5" id="KW-1133">Transmembrane helix</keyword>